<keyword evidence="1" id="KW-0732">Signal</keyword>
<feature type="chain" id="PRO_5039301284" description="Secreted protein" evidence="1">
    <location>
        <begin position="18"/>
        <end position="82"/>
    </location>
</feature>
<protein>
    <recommendedName>
        <fullName evidence="4">Secreted protein</fullName>
    </recommendedName>
</protein>
<keyword evidence="3" id="KW-1185">Reference proteome</keyword>
<evidence type="ECO:0000256" key="1">
    <source>
        <dbReference type="SAM" id="SignalP"/>
    </source>
</evidence>
<dbReference type="EMBL" id="JAIWYP010000006">
    <property type="protein sequence ID" value="KAH3815167.1"/>
    <property type="molecule type" value="Genomic_DNA"/>
</dbReference>
<evidence type="ECO:0000313" key="3">
    <source>
        <dbReference type="Proteomes" id="UP000828390"/>
    </source>
</evidence>
<sequence length="82" mass="9751">MWRMLLIFSLSDSDAAAWMFSFWEAFCVRQYKKLWAQCSIVLRSYLPVPVRRNSHYFVADRSSSYLPVLDRSGSVVRSYRFV</sequence>
<evidence type="ECO:0008006" key="4">
    <source>
        <dbReference type="Google" id="ProtNLM"/>
    </source>
</evidence>
<name>A0A9D4JPJ4_DREPO</name>
<dbReference type="AlphaFoldDB" id="A0A9D4JPJ4"/>
<reference evidence="2" key="1">
    <citation type="journal article" date="2019" name="bioRxiv">
        <title>The Genome of the Zebra Mussel, Dreissena polymorpha: A Resource for Invasive Species Research.</title>
        <authorList>
            <person name="McCartney M.A."/>
            <person name="Auch B."/>
            <person name="Kono T."/>
            <person name="Mallez S."/>
            <person name="Zhang Y."/>
            <person name="Obille A."/>
            <person name="Becker A."/>
            <person name="Abrahante J.E."/>
            <person name="Garbe J."/>
            <person name="Badalamenti J.P."/>
            <person name="Herman A."/>
            <person name="Mangelson H."/>
            <person name="Liachko I."/>
            <person name="Sullivan S."/>
            <person name="Sone E.D."/>
            <person name="Koren S."/>
            <person name="Silverstein K.A.T."/>
            <person name="Beckman K.B."/>
            <person name="Gohl D.M."/>
        </authorList>
    </citation>
    <scope>NUCLEOTIDE SEQUENCE</scope>
    <source>
        <strain evidence="2">Duluth1</strain>
        <tissue evidence="2">Whole animal</tissue>
    </source>
</reference>
<reference evidence="2" key="2">
    <citation type="submission" date="2020-11" db="EMBL/GenBank/DDBJ databases">
        <authorList>
            <person name="McCartney M.A."/>
            <person name="Auch B."/>
            <person name="Kono T."/>
            <person name="Mallez S."/>
            <person name="Becker A."/>
            <person name="Gohl D.M."/>
            <person name="Silverstein K.A.T."/>
            <person name="Koren S."/>
            <person name="Bechman K.B."/>
            <person name="Herman A."/>
            <person name="Abrahante J.E."/>
            <person name="Garbe J."/>
        </authorList>
    </citation>
    <scope>NUCLEOTIDE SEQUENCE</scope>
    <source>
        <strain evidence="2">Duluth1</strain>
        <tissue evidence="2">Whole animal</tissue>
    </source>
</reference>
<feature type="signal peptide" evidence="1">
    <location>
        <begin position="1"/>
        <end position="17"/>
    </location>
</feature>
<accession>A0A9D4JPJ4</accession>
<dbReference type="Proteomes" id="UP000828390">
    <property type="component" value="Unassembled WGS sequence"/>
</dbReference>
<comment type="caution">
    <text evidence="2">The sequence shown here is derived from an EMBL/GenBank/DDBJ whole genome shotgun (WGS) entry which is preliminary data.</text>
</comment>
<evidence type="ECO:0000313" key="2">
    <source>
        <dbReference type="EMBL" id="KAH3815167.1"/>
    </source>
</evidence>
<organism evidence="2 3">
    <name type="scientific">Dreissena polymorpha</name>
    <name type="common">Zebra mussel</name>
    <name type="synonym">Mytilus polymorpha</name>
    <dbReference type="NCBI Taxonomy" id="45954"/>
    <lineage>
        <taxon>Eukaryota</taxon>
        <taxon>Metazoa</taxon>
        <taxon>Spiralia</taxon>
        <taxon>Lophotrochozoa</taxon>
        <taxon>Mollusca</taxon>
        <taxon>Bivalvia</taxon>
        <taxon>Autobranchia</taxon>
        <taxon>Heteroconchia</taxon>
        <taxon>Euheterodonta</taxon>
        <taxon>Imparidentia</taxon>
        <taxon>Neoheterodontei</taxon>
        <taxon>Myida</taxon>
        <taxon>Dreissenoidea</taxon>
        <taxon>Dreissenidae</taxon>
        <taxon>Dreissena</taxon>
    </lineage>
</organism>
<gene>
    <name evidence="2" type="ORF">DPMN_143689</name>
</gene>
<proteinExistence type="predicted"/>